<proteinExistence type="predicted"/>
<comment type="caution">
    <text evidence="1">The sequence shown here is derived from an EMBL/GenBank/DDBJ whole genome shotgun (WGS) entry which is preliminary data.</text>
</comment>
<reference evidence="1 2" key="1">
    <citation type="submission" date="2019-08" db="EMBL/GenBank/DDBJ databases">
        <title>The genome sequence of a newly discovered highly antifungal drug resistant Aspergillus species, Aspergillus tanneri NIH 1004.</title>
        <authorList>
            <person name="Mounaud S."/>
            <person name="Singh I."/>
            <person name="Joardar V."/>
            <person name="Pakala S."/>
            <person name="Pakala S."/>
            <person name="Venepally P."/>
            <person name="Chung J.K."/>
            <person name="Losada L."/>
            <person name="Nierman W.C."/>
        </authorList>
    </citation>
    <scope>NUCLEOTIDE SEQUENCE [LARGE SCALE GENOMIC DNA]</scope>
    <source>
        <strain evidence="1 2">NIH1004</strain>
    </source>
</reference>
<evidence type="ECO:0000313" key="2">
    <source>
        <dbReference type="Proteomes" id="UP000324241"/>
    </source>
</evidence>
<evidence type="ECO:0000313" key="1">
    <source>
        <dbReference type="EMBL" id="KAA8652767.1"/>
    </source>
</evidence>
<dbReference type="OrthoDB" id="4475768at2759"/>
<gene>
    <name evidence="1" type="ORF">ATNIH1004_001672</name>
</gene>
<name>A0A5M9NDG5_9EURO</name>
<protein>
    <submittedName>
        <fullName evidence="1">Uncharacterized protein</fullName>
    </submittedName>
</protein>
<dbReference type="EMBL" id="QUQM01000002">
    <property type="protein sequence ID" value="KAA8652767.1"/>
    <property type="molecule type" value="Genomic_DNA"/>
</dbReference>
<dbReference type="GeneID" id="54324374"/>
<dbReference type="RefSeq" id="XP_033432128.1">
    <property type="nucleotide sequence ID" value="XM_033566371.1"/>
</dbReference>
<dbReference type="AlphaFoldDB" id="A0A5M9NDG5"/>
<dbReference type="Proteomes" id="UP000324241">
    <property type="component" value="Unassembled WGS sequence"/>
</dbReference>
<sequence length="374" mass="41814">MDFQRILQNPVEQMFRTEGTTSSIQTSVLDQRIIEDSIKVFEQQLEKSWARQRAPRGLKKHFLGTRTSDASVTSRIFLETGGLKSWLAHFLATKGKAHFKGQHQRSTTLAAFHELSLENRKAVARKVANVHPHPTVSRAIHRISKNFTDEGLLESFHNENSRHSSTNSDSTRDLAIASMEGTRRDPNYAFDSSRHIEGPAQHVVLEKASLQGIADIFDQYMCSAIRKDRDQCGESTCLKAAVTMDFPFDGLVDCLMSLAIDQSKVEYLAMALFNLHVESAGQVRYLILNEGAKVIPNPDITLKGVLDDAIIRILGPDIHSAIRASRMRRKELEEGNRVTECVSMIITNKANEGAIINLSLGLKDGAQIQNKLYT</sequence>
<accession>A0A5M9NDG5</accession>
<organism evidence="1 2">
    <name type="scientific">Aspergillus tanneri</name>
    <dbReference type="NCBI Taxonomy" id="1220188"/>
    <lineage>
        <taxon>Eukaryota</taxon>
        <taxon>Fungi</taxon>
        <taxon>Dikarya</taxon>
        <taxon>Ascomycota</taxon>
        <taxon>Pezizomycotina</taxon>
        <taxon>Eurotiomycetes</taxon>
        <taxon>Eurotiomycetidae</taxon>
        <taxon>Eurotiales</taxon>
        <taxon>Aspergillaceae</taxon>
        <taxon>Aspergillus</taxon>
        <taxon>Aspergillus subgen. Circumdati</taxon>
    </lineage>
</organism>